<protein>
    <recommendedName>
        <fullName evidence="3">RloB-like protein</fullName>
    </recommendedName>
</protein>
<dbReference type="Proteomes" id="UP000524404">
    <property type="component" value="Unassembled WGS sequence"/>
</dbReference>
<proteinExistence type="predicted"/>
<keyword evidence="2" id="KW-1185">Reference proteome</keyword>
<dbReference type="Pfam" id="PF13707">
    <property type="entry name" value="RloB"/>
    <property type="match status" value="1"/>
</dbReference>
<evidence type="ECO:0008006" key="3">
    <source>
        <dbReference type="Google" id="ProtNLM"/>
    </source>
</evidence>
<gene>
    <name evidence="1" type="ORF">HNP25_000104</name>
</gene>
<dbReference type="EMBL" id="JACHKT010000001">
    <property type="protein sequence ID" value="MBB6001465.1"/>
    <property type="molecule type" value="Genomic_DNA"/>
</dbReference>
<reference evidence="1 2" key="1">
    <citation type="submission" date="2020-08" db="EMBL/GenBank/DDBJ databases">
        <title>Functional genomics of gut bacteria from endangered species of beetles.</title>
        <authorList>
            <person name="Carlos-Shanley C."/>
        </authorList>
    </citation>
    <scope>NUCLEOTIDE SEQUENCE [LARGE SCALE GENOMIC DNA]</scope>
    <source>
        <strain evidence="1 2">S00070</strain>
    </source>
</reference>
<dbReference type="AlphaFoldDB" id="A0A841EE96"/>
<comment type="caution">
    <text evidence="1">The sequence shown here is derived from an EMBL/GenBank/DDBJ whole genome shotgun (WGS) entry which is preliminary data.</text>
</comment>
<name>A0A841EE96_9BACT</name>
<organism evidence="1 2">
    <name type="scientific">Arcicella rosea</name>
    <dbReference type="NCBI Taxonomy" id="502909"/>
    <lineage>
        <taxon>Bacteria</taxon>
        <taxon>Pseudomonadati</taxon>
        <taxon>Bacteroidota</taxon>
        <taxon>Cytophagia</taxon>
        <taxon>Cytophagales</taxon>
        <taxon>Flectobacillaceae</taxon>
        <taxon>Arcicella</taxon>
    </lineage>
</organism>
<sequence length="187" mass="22405">MARKIKIPNEQLKRFAREEKKRESNFRNKRKYYLIVCEGEKTEPNYFQGLKEDLPKGVLTFCQIDIEGTGRNTQSLIDEALRLKKIYKQESHISIDKLWVVFDRDSFSPNDFNNAVLRCQNSNPIIGCAWSNEAFELWYLLHFHYYNHGMSRKYYQDLIEENLKPILGNDYKYQKNSTEMYSILKEH</sequence>
<evidence type="ECO:0000313" key="1">
    <source>
        <dbReference type="EMBL" id="MBB6001465.1"/>
    </source>
</evidence>
<evidence type="ECO:0000313" key="2">
    <source>
        <dbReference type="Proteomes" id="UP000524404"/>
    </source>
</evidence>
<dbReference type="RefSeq" id="WP_184128491.1">
    <property type="nucleotide sequence ID" value="NZ_JACHKT010000001.1"/>
</dbReference>
<dbReference type="InterPro" id="IPR025591">
    <property type="entry name" value="RloB"/>
</dbReference>
<accession>A0A841EE96</accession>